<sequence>MYDDMPTDQEIEALQRDGHTFHCAMRILTGDGECECAKTSTITPGFSNKMYGHKCAVCLCESDNHKEWCRIGKDNNRIHEDAQTDAHL</sequence>
<dbReference type="AlphaFoldDB" id="A0A6M3IUX7"/>
<dbReference type="EMBL" id="MT141435">
    <property type="protein sequence ID" value="QJA61270.1"/>
    <property type="molecule type" value="Genomic_DNA"/>
</dbReference>
<evidence type="ECO:0000313" key="1">
    <source>
        <dbReference type="EMBL" id="QJA61270.1"/>
    </source>
</evidence>
<accession>A0A6M3IUX7</accession>
<gene>
    <name evidence="1" type="ORF">MM415B00971_0029</name>
</gene>
<name>A0A6M3IUX7_9ZZZZ</name>
<proteinExistence type="predicted"/>
<protein>
    <submittedName>
        <fullName evidence="1">Uncharacterized protein</fullName>
    </submittedName>
</protein>
<reference evidence="1" key="1">
    <citation type="submission" date="2020-03" db="EMBL/GenBank/DDBJ databases">
        <title>The deep terrestrial virosphere.</title>
        <authorList>
            <person name="Holmfeldt K."/>
            <person name="Nilsson E."/>
            <person name="Simone D."/>
            <person name="Lopez-Fernandez M."/>
            <person name="Wu X."/>
            <person name="de Brujin I."/>
            <person name="Lundin D."/>
            <person name="Andersson A."/>
            <person name="Bertilsson S."/>
            <person name="Dopson M."/>
        </authorList>
    </citation>
    <scope>NUCLEOTIDE SEQUENCE</scope>
    <source>
        <strain evidence="1">MM415B00971</strain>
    </source>
</reference>
<organism evidence="1">
    <name type="scientific">viral metagenome</name>
    <dbReference type="NCBI Taxonomy" id="1070528"/>
    <lineage>
        <taxon>unclassified sequences</taxon>
        <taxon>metagenomes</taxon>
        <taxon>organismal metagenomes</taxon>
    </lineage>
</organism>